<accession>A0AAN6T7U6</accession>
<feature type="region of interest" description="Disordered" evidence="1">
    <location>
        <begin position="127"/>
        <end position="149"/>
    </location>
</feature>
<organism evidence="3 4">
    <name type="scientific">Canariomyces notabilis</name>
    <dbReference type="NCBI Taxonomy" id="2074819"/>
    <lineage>
        <taxon>Eukaryota</taxon>
        <taxon>Fungi</taxon>
        <taxon>Dikarya</taxon>
        <taxon>Ascomycota</taxon>
        <taxon>Pezizomycotina</taxon>
        <taxon>Sordariomycetes</taxon>
        <taxon>Sordariomycetidae</taxon>
        <taxon>Sordariales</taxon>
        <taxon>Chaetomiaceae</taxon>
        <taxon>Canariomyces</taxon>
    </lineage>
</organism>
<evidence type="ECO:0008006" key="5">
    <source>
        <dbReference type="Google" id="ProtNLM"/>
    </source>
</evidence>
<sequence>MAYHWHIIFSFVFLVLLSFAAADGVQSLGSSDGFNGLRSCARGCYNGGSHDGSMLESKLECDKPGLGYQPSDNDCFCRPDLQEIAVRHLSTCVYTSCTQNQLDISSATQVYKDYCSSAGYTAAAPVSVAAQPTTEESQRQQHGQAPRAQ</sequence>
<dbReference type="Proteomes" id="UP001302812">
    <property type="component" value="Unassembled WGS sequence"/>
</dbReference>
<dbReference type="RefSeq" id="XP_064665071.1">
    <property type="nucleotide sequence ID" value="XM_064816345.1"/>
</dbReference>
<reference evidence="3" key="2">
    <citation type="submission" date="2023-05" db="EMBL/GenBank/DDBJ databases">
        <authorList>
            <consortium name="Lawrence Berkeley National Laboratory"/>
            <person name="Steindorff A."/>
            <person name="Hensen N."/>
            <person name="Bonometti L."/>
            <person name="Westerberg I."/>
            <person name="Brannstrom I.O."/>
            <person name="Guillou S."/>
            <person name="Cros-Aarteil S."/>
            <person name="Calhoun S."/>
            <person name="Haridas S."/>
            <person name="Kuo A."/>
            <person name="Mondo S."/>
            <person name="Pangilinan J."/>
            <person name="Riley R."/>
            <person name="Labutti K."/>
            <person name="Andreopoulos B."/>
            <person name="Lipzen A."/>
            <person name="Chen C."/>
            <person name="Yanf M."/>
            <person name="Daum C."/>
            <person name="Ng V."/>
            <person name="Clum A."/>
            <person name="Ohm R."/>
            <person name="Martin F."/>
            <person name="Silar P."/>
            <person name="Natvig D."/>
            <person name="Lalanne C."/>
            <person name="Gautier V."/>
            <person name="Ament-Velasquez S.L."/>
            <person name="Kruys A."/>
            <person name="Hutchinson M.I."/>
            <person name="Powell A.J."/>
            <person name="Barry K."/>
            <person name="Miller A.N."/>
            <person name="Grigoriev I.V."/>
            <person name="Debuchy R."/>
            <person name="Gladieux P."/>
            <person name="Thoren M.H."/>
            <person name="Johannesson H."/>
        </authorList>
    </citation>
    <scope>NUCLEOTIDE SEQUENCE</scope>
    <source>
        <strain evidence="3">CBS 508.74</strain>
    </source>
</reference>
<feature type="chain" id="PRO_5042927279" description="Extracellular membrane protein CFEM domain-containing protein" evidence="2">
    <location>
        <begin position="23"/>
        <end position="149"/>
    </location>
</feature>
<comment type="caution">
    <text evidence="3">The sequence shown here is derived from an EMBL/GenBank/DDBJ whole genome shotgun (WGS) entry which is preliminary data.</text>
</comment>
<evidence type="ECO:0000313" key="4">
    <source>
        <dbReference type="Proteomes" id="UP001302812"/>
    </source>
</evidence>
<feature type="signal peptide" evidence="2">
    <location>
        <begin position="1"/>
        <end position="22"/>
    </location>
</feature>
<proteinExistence type="predicted"/>
<evidence type="ECO:0000256" key="2">
    <source>
        <dbReference type="SAM" id="SignalP"/>
    </source>
</evidence>
<keyword evidence="2" id="KW-0732">Signal</keyword>
<protein>
    <recommendedName>
        <fullName evidence="5">Extracellular membrane protein CFEM domain-containing protein</fullName>
    </recommendedName>
</protein>
<name>A0AAN6T7U6_9PEZI</name>
<evidence type="ECO:0000313" key="3">
    <source>
        <dbReference type="EMBL" id="KAK4107501.1"/>
    </source>
</evidence>
<keyword evidence="4" id="KW-1185">Reference proteome</keyword>
<evidence type="ECO:0000256" key="1">
    <source>
        <dbReference type="SAM" id="MobiDB-lite"/>
    </source>
</evidence>
<dbReference type="GeneID" id="89940470"/>
<dbReference type="EMBL" id="MU853373">
    <property type="protein sequence ID" value="KAK4107501.1"/>
    <property type="molecule type" value="Genomic_DNA"/>
</dbReference>
<gene>
    <name evidence="3" type="ORF">N656DRAFT_785281</name>
</gene>
<reference evidence="3" key="1">
    <citation type="journal article" date="2023" name="Mol. Phylogenet. Evol.">
        <title>Genome-scale phylogeny and comparative genomics of the fungal order Sordariales.</title>
        <authorList>
            <person name="Hensen N."/>
            <person name="Bonometti L."/>
            <person name="Westerberg I."/>
            <person name="Brannstrom I.O."/>
            <person name="Guillou S."/>
            <person name="Cros-Aarteil S."/>
            <person name="Calhoun S."/>
            <person name="Haridas S."/>
            <person name="Kuo A."/>
            <person name="Mondo S."/>
            <person name="Pangilinan J."/>
            <person name="Riley R."/>
            <person name="LaButti K."/>
            <person name="Andreopoulos B."/>
            <person name="Lipzen A."/>
            <person name="Chen C."/>
            <person name="Yan M."/>
            <person name="Daum C."/>
            <person name="Ng V."/>
            <person name="Clum A."/>
            <person name="Steindorff A."/>
            <person name="Ohm R.A."/>
            <person name="Martin F."/>
            <person name="Silar P."/>
            <person name="Natvig D.O."/>
            <person name="Lalanne C."/>
            <person name="Gautier V."/>
            <person name="Ament-Velasquez S.L."/>
            <person name="Kruys A."/>
            <person name="Hutchinson M.I."/>
            <person name="Powell A.J."/>
            <person name="Barry K."/>
            <person name="Miller A.N."/>
            <person name="Grigoriev I.V."/>
            <person name="Debuchy R."/>
            <person name="Gladieux P."/>
            <person name="Hiltunen Thoren M."/>
            <person name="Johannesson H."/>
        </authorList>
    </citation>
    <scope>NUCLEOTIDE SEQUENCE</scope>
    <source>
        <strain evidence="3">CBS 508.74</strain>
    </source>
</reference>
<feature type="compositionally biased region" description="Polar residues" evidence="1">
    <location>
        <begin position="130"/>
        <end position="143"/>
    </location>
</feature>
<dbReference type="AlphaFoldDB" id="A0AAN6T7U6"/>